<feature type="compositionally biased region" description="Basic and acidic residues" evidence="1">
    <location>
        <begin position="139"/>
        <end position="148"/>
    </location>
</feature>
<proteinExistence type="predicted"/>
<name>A0A9W7EJH1_9STRA</name>
<gene>
    <name evidence="2" type="ORF">TrLO_g13594</name>
</gene>
<reference evidence="3" key="1">
    <citation type="journal article" date="2023" name="Commun. Biol.">
        <title>Genome analysis of Parmales, the sister group of diatoms, reveals the evolutionary specialization of diatoms from phago-mixotrophs to photoautotrophs.</title>
        <authorList>
            <person name="Ban H."/>
            <person name="Sato S."/>
            <person name="Yoshikawa S."/>
            <person name="Yamada K."/>
            <person name="Nakamura Y."/>
            <person name="Ichinomiya M."/>
            <person name="Sato N."/>
            <person name="Blanc-Mathieu R."/>
            <person name="Endo H."/>
            <person name="Kuwata A."/>
            <person name="Ogata H."/>
        </authorList>
    </citation>
    <scope>NUCLEOTIDE SEQUENCE [LARGE SCALE GENOMIC DNA]</scope>
    <source>
        <strain evidence="3">NIES 3700</strain>
    </source>
</reference>
<evidence type="ECO:0000313" key="3">
    <source>
        <dbReference type="Proteomes" id="UP001165122"/>
    </source>
</evidence>
<dbReference type="EMBL" id="BRXW01000913">
    <property type="protein sequence ID" value="GMH79183.1"/>
    <property type="molecule type" value="Genomic_DNA"/>
</dbReference>
<keyword evidence="3" id="KW-1185">Reference proteome</keyword>
<protein>
    <submittedName>
        <fullName evidence="2">Uncharacterized protein</fullName>
    </submittedName>
</protein>
<comment type="caution">
    <text evidence="2">The sequence shown here is derived from an EMBL/GenBank/DDBJ whole genome shotgun (WGS) entry which is preliminary data.</text>
</comment>
<dbReference type="AlphaFoldDB" id="A0A9W7EJH1"/>
<evidence type="ECO:0000256" key="1">
    <source>
        <dbReference type="SAM" id="MobiDB-lite"/>
    </source>
</evidence>
<feature type="compositionally biased region" description="Low complexity" evidence="1">
    <location>
        <begin position="115"/>
        <end position="132"/>
    </location>
</feature>
<accession>A0A9W7EJH1</accession>
<feature type="region of interest" description="Disordered" evidence="1">
    <location>
        <begin position="109"/>
        <end position="148"/>
    </location>
</feature>
<dbReference type="Proteomes" id="UP001165122">
    <property type="component" value="Unassembled WGS sequence"/>
</dbReference>
<organism evidence="2 3">
    <name type="scientific">Triparma laevis f. longispina</name>
    <dbReference type="NCBI Taxonomy" id="1714387"/>
    <lineage>
        <taxon>Eukaryota</taxon>
        <taxon>Sar</taxon>
        <taxon>Stramenopiles</taxon>
        <taxon>Ochrophyta</taxon>
        <taxon>Bolidophyceae</taxon>
        <taxon>Parmales</taxon>
        <taxon>Triparmaceae</taxon>
        <taxon>Triparma</taxon>
    </lineage>
</organism>
<evidence type="ECO:0000313" key="2">
    <source>
        <dbReference type="EMBL" id="GMH79183.1"/>
    </source>
</evidence>
<sequence length="148" mass="16060">MESLATILSSPPVNFPPQSSSISENALLYEIFGNFSTPRLPRGFFDNEDVAGEQVRPLLRPVKHKRARVMERLTRAAVTGLRLVVGVRIDVVRLAAAVLLGEKDASRCRGAPEHATTAAVADPTAAPSAATALRKNKERVHSREKINP</sequence>